<keyword evidence="5 8" id="KW-0812">Transmembrane</keyword>
<evidence type="ECO:0000313" key="10">
    <source>
        <dbReference type="Proteomes" id="UP000095347"/>
    </source>
</evidence>
<dbReference type="AlphaFoldDB" id="A0A1E5QBT9"/>
<organism evidence="9 10">
    <name type="scientific">Magnetovibrio blakemorei</name>
    <dbReference type="NCBI Taxonomy" id="28181"/>
    <lineage>
        <taxon>Bacteria</taxon>
        <taxon>Pseudomonadati</taxon>
        <taxon>Pseudomonadota</taxon>
        <taxon>Alphaproteobacteria</taxon>
        <taxon>Rhodospirillales</taxon>
        <taxon>Magnetovibrionaceae</taxon>
        <taxon>Magnetovibrio</taxon>
    </lineage>
</organism>
<proteinExistence type="inferred from homology"/>
<keyword evidence="10" id="KW-1185">Reference proteome</keyword>
<feature type="transmembrane region" description="Helical" evidence="8">
    <location>
        <begin position="12"/>
        <end position="39"/>
    </location>
</feature>
<feature type="transmembrane region" description="Helical" evidence="8">
    <location>
        <begin position="190"/>
        <end position="211"/>
    </location>
</feature>
<comment type="similarity">
    <text evidence="2 8">Belongs to the 4-toluene sulfonate uptake permease (TSUP) (TC 2.A.102) family.</text>
</comment>
<evidence type="ECO:0000256" key="8">
    <source>
        <dbReference type="RuleBase" id="RU363041"/>
    </source>
</evidence>
<evidence type="ECO:0000256" key="2">
    <source>
        <dbReference type="ARBA" id="ARBA00009142"/>
    </source>
</evidence>
<protein>
    <recommendedName>
        <fullName evidence="8">Probable membrane transporter protein</fullName>
    </recommendedName>
</protein>
<keyword evidence="3" id="KW-0813">Transport</keyword>
<evidence type="ECO:0000313" key="9">
    <source>
        <dbReference type="EMBL" id="OEJ69529.1"/>
    </source>
</evidence>
<keyword evidence="6 8" id="KW-1133">Transmembrane helix</keyword>
<sequence length="265" mass="28330">MENLSYEVLGWLFVAGLTGGFIDSIAGGGGLISVPALLMAGLNPVAALATNKASAMFGSFTATVTYARKGHVHLRDMKWAIAFTFVGSAIGTLLVQYLASDVMTQVMPFLLIAAALYFLFGPKVGEVDRHHYLERTPFYLIFGLALGFYDGFFGPGTGSFWSLAFVAVLGFNLLKATAHTKVVNFTSNFASFLFFAFAGHVVWIPAGVMAVGQLLGARLGANTAMKHGASIIKPLLVTVSLIITAKLVYDDPDNILHRLIVDVLS</sequence>
<feature type="transmembrane region" description="Helical" evidence="8">
    <location>
        <begin position="105"/>
        <end position="125"/>
    </location>
</feature>
<comment type="caution">
    <text evidence="9">The sequence shown here is derived from an EMBL/GenBank/DDBJ whole genome shotgun (WGS) entry which is preliminary data.</text>
</comment>
<dbReference type="PANTHER" id="PTHR30269:SF0">
    <property type="entry name" value="MEMBRANE TRANSPORTER PROTEIN YFCA-RELATED"/>
    <property type="match status" value="1"/>
</dbReference>
<comment type="subcellular location">
    <subcellularLocation>
        <location evidence="1 8">Cell membrane</location>
        <topology evidence="1 8">Multi-pass membrane protein</topology>
    </subcellularLocation>
</comment>
<feature type="transmembrane region" description="Helical" evidence="8">
    <location>
        <begin position="160"/>
        <end position="178"/>
    </location>
</feature>
<feature type="transmembrane region" description="Helical" evidence="8">
    <location>
        <begin position="137"/>
        <end position="154"/>
    </location>
</feature>
<dbReference type="OrthoDB" id="554695at2"/>
<dbReference type="Pfam" id="PF01925">
    <property type="entry name" value="TauE"/>
    <property type="match status" value="1"/>
</dbReference>
<evidence type="ECO:0000256" key="7">
    <source>
        <dbReference type="ARBA" id="ARBA00023136"/>
    </source>
</evidence>
<name>A0A1E5QBT9_9PROT</name>
<dbReference type="RefSeq" id="WP_069956480.1">
    <property type="nucleotide sequence ID" value="NZ_MCGG01000005.1"/>
</dbReference>
<keyword evidence="4 8" id="KW-1003">Cell membrane</keyword>
<dbReference type="PANTHER" id="PTHR30269">
    <property type="entry name" value="TRANSMEMBRANE PROTEIN YFCA"/>
    <property type="match status" value="1"/>
</dbReference>
<feature type="transmembrane region" description="Helical" evidence="8">
    <location>
        <begin position="45"/>
        <end position="67"/>
    </location>
</feature>
<evidence type="ECO:0000256" key="5">
    <source>
        <dbReference type="ARBA" id="ARBA00022692"/>
    </source>
</evidence>
<dbReference type="GO" id="GO:0005886">
    <property type="term" value="C:plasma membrane"/>
    <property type="evidence" value="ECO:0007669"/>
    <property type="project" value="UniProtKB-SubCell"/>
</dbReference>
<dbReference type="InterPro" id="IPR002781">
    <property type="entry name" value="TM_pro_TauE-like"/>
</dbReference>
<reference evidence="10" key="1">
    <citation type="submission" date="2016-07" db="EMBL/GenBank/DDBJ databases">
        <authorList>
            <person name="Florea S."/>
            <person name="Webb J.S."/>
            <person name="Jaromczyk J."/>
            <person name="Schardl C.L."/>
        </authorList>
    </citation>
    <scope>NUCLEOTIDE SEQUENCE [LARGE SCALE GENOMIC DNA]</scope>
    <source>
        <strain evidence="10">MV-1</strain>
    </source>
</reference>
<gene>
    <name evidence="9" type="ORF">BEN30_02655</name>
</gene>
<dbReference type="Proteomes" id="UP000095347">
    <property type="component" value="Unassembled WGS sequence"/>
</dbReference>
<evidence type="ECO:0000256" key="1">
    <source>
        <dbReference type="ARBA" id="ARBA00004651"/>
    </source>
</evidence>
<dbReference type="STRING" id="28181.BEN30_02655"/>
<accession>A0A1E5QBT9</accession>
<evidence type="ECO:0000256" key="4">
    <source>
        <dbReference type="ARBA" id="ARBA00022475"/>
    </source>
</evidence>
<evidence type="ECO:0000256" key="6">
    <source>
        <dbReference type="ARBA" id="ARBA00022989"/>
    </source>
</evidence>
<dbReference type="EMBL" id="MCGG01000005">
    <property type="protein sequence ID" value="OEJ69529.1"/>
    <property type="molecule type" value="Genomic_DNA"/>
</dbReference>
<feature type="transmembrane region" description="Helical" evidence="8">
    <location>
        <begin position="231"/>
        <end position="249"/>
    </location>
</feature>
<dbReference type="InterPro" id="IPR052017">
    <property type="entry name" value="TSUP"/>
</dbReference>
<evidence type="ECO:0000256" key="3">
    <source>
        <dbReference type="ARBA" id="ARBA00022448"/>
    </source>
</evidence>
<keyword evidence="7 8" id="KW-0472">Membrane</keyword>
<feature type="transmembrane region" description="Helical" evidence="8">
    <location>
        <begin position="79"/>
        <end position="99"/>
    </location>
</feature>